<gene>
    <name evidence="1" type="ORF">AB6A40_006733</name>
</gene>
<dbReference type="EMBL" id="JBGFUD010004950">
    <property type="protein sequence ID" value="MFH4980024.1"/>
    <property type="molecule type" value="Genomic_DNA"/>
</dbReference>
<protein>
    <submittedName>
        <fullName evidence="1">Uncharacterized protein</fullName>
    </submittedName>
</protein>
<keyword evidence="2" id="KW-1185">Reference proteome</keyword>
<name>A0ABD6EJ80_9BILA</name>
<dbReference type="PANTHER" id="PTHR14095">
    <property type="entry name" value="PHOSPHATASE 2A REGULATORY SUBUNIT-RELATED"/>
    <property type="match status" value="1"/>
</dbReference>
<organism evidence="1 2">
    <name type="scientific">Gnathostoma spinigerum</name>
    <dbReference type="NCBI Taxonomy" id="75299"/>
    <lineage>
        <taxon>Eukaryota</taxon>
        <taxon>Metazoa</taxon>
        <taxon>Ecdysozoa</taxon>
        <taxon>Nematoda</taxon>
        <taxon>Chromadorea</taxon>
        <taxon>Rhabditida</taxon>
        <taxon>Spirurina</taxon>
        <taxon>Gnathostomatomorpha</taxon>
        <taxon>Gnathostomatoidea</taxon>
        <taxon>Gnathostomatidae</taxon>
        <taxon>Gnathostoma</taxon>
    </lineage>
</organism>
<comment type="caution">
    <text evidence="1">The sequence shown here is derived from an EMBL/GenBank/DDBJ whole genome shotgun (WGS) entry which is preliminary data.</text>
</comment>
<dbReference type="PANTHER" id="PTHR14095:SF0">
    <property type="entry name" value="MIP22305P"/>
    <property type="match status" value="1"/>
</dbReference>
<dbReference type="AlphaFoldDB" id="A0ABD6EJ80"/>
<dbReference type="Proteomes" id="UP001608902">
    <property type="component" value="Unassembled WGS sequence"/>
</dbReference>
<proteinExistence type="predicted"/>
<evidence type="ECO:0000313" key="2">
    <source>
        <dbReference type="Proteomes" id="UP001608902"/>
    </source>
</evidence>
<accession>A0ABD6EJ80</accession>
<sequence>MLDLVRPVSAIYVKLSDLKRDAAVAKIFIETFVNWIDYYNRECSKSENFGAPQKTNDPSDWDMYCEAEIELLMRETTEPWSNVESSLVDVD</sequence>
<reference evidence="1 2" key="1">
    <citation type="submission" date="2024-08" db="EMBL/GenBank/DDBJ databases">
        <title>Gnathostoma spinigerum genome.</title>
        <authorList>
            <person name="Gonzalez-Bertolin B."/>
            <person name="Monzon S."/>
            <person name="Zaballos A."/>
            <person name="Jimenez P."/>
            <person name="Dekumyoy P."/>
            <person name="Varona S."/>
            <person name="Cuesta I."/>
            <person name="Sumanam S."/>
            <person name="Adisakwattana P."/>
            <person name="Gasser R.B."/>
            <person name="Hernandez-Gonzalez A."/>
            <person name="Young N.D."/>
            <person name="Perteguer M.J."/>
        </authorList>
    </citation>
    <scope>NUCLEOTIDE SEQUENCE [LARGE SCALE GENOMIC DNA]</scope>
    <source>
        <strain evidence="1">AL3</strain>
        <tissue evidence="1">Liver</tissue>
    </source>
</reference>
<evidence type="ECO:0000313" key="1">
    <source>
        <dbReference type="EMBL" id="MFH4980024.1"/>
    </source>
</evidence>